<organism evidence="1 2">
    <name type="scientific">Thelephora ganbajun</name>
    <name type="common">Ganba fungus</name>
    <dbReference type="NCBI Taxonomy" id="370292"/>
    <lineage>
        <taxon>Eukaryota</taxon>
        <taxon>Fungi</taxon>
        <taxon>Dikarya</taxon>
        <taxon>Basidiomycota</taxon>
        <taxon>Agaricomycotina</taxon>
        <taxon>Agaricomycetes</taxon>
        <taxon>Thelephorales</taxon>
        <taxon>Thelephoraceae</taxon>
        <taxon>Thelephora</taxon>
    </lineage>
</organism>
<sequence length="255" mass="28336">MPSVSIYSPAFVPLRERCKVNLSVDTKSKQRRDVKRNEPPVHSLLDVPVDPDSPHHYGESPVKSGLYASILPNGKDRCLGEIIPGMFVSFHEPSHTSAQVVHANRCFTHVVSISYSNDPGRIVETSTWFKDGSHVRALHLTLPFPSSKRNSPRLQLQGNQIRVARDFLSLALPYSSESAPPDWARSSSRVLIATPSGQPVDAICVAAAYLGFASGEEVCDVLSEMEDIAELPREWKRVVCEHDAETVQYIAHYDY</sequence>
<proteinExistence type="predicted"/>
<reference evidence="1" key="1">
    <citation type="submission" date="2019-10" db="EMBL/GenBank/DDBJ databases">
        <authorList>
            <consortium name="DOE Joint Genome Institute"/>
            <person name="Kuo A."/>
            <person name="Miyauchi S."/>
            <person name="Kiss E."/>
            <person name="Drula E."/>
            <person name="Kohler A."/>
            <person name="Sanchez-Garcia M."/>
            <person name="Andreopoulos B."/>
            <person name="Barry K.W."/>
            <person name="Bonito G."/>
            <person name="Buee M."/>
            <person name="Carver A."/>
            <person name="Chen C."/>
            <person name="Cichocki N."/>
            <person name="Clum A."/>
            <person name="Culley D."/>
            <person name="Crous P.W."/>
            <person name="Fauchery L."/>
            <person name="Girlanda M."/>
            <person name="Hayes R."/>
            <person name="Keri Z."/>
            <person name="Labutti K."/>
            <person name="Lipzen A."/>
            <person name="Lombard V."/>
            <person name="Magnuson J."/>
            <person name="Maillard F."/>
            <person name="Morin E."/>
            <person name="Murat C."/>
            <person name="Nolan M."/>
            <person name="Ohm R."/>
            <person name="Pangilinan J."/>
            <person name="Pereira M."/>
            <person name="Perotto S."/>
            <person name="Peter M."/>
            <person name="Riley R."/>
            <person name="Sitrit Y."/>
            <person name="Stielow B."/>
            <person name="Szollosi G."/>
            <person name="Zifcakova L."/>
            <person name="Stursova M."/>
            <person name="Spatafora J.W."/>
            <person name="Tedersoo L."/>
            <person name="Vaario L.-M."/>
            <person name="Yamada A."/>
            <person name="Yan M."/>
            <person name="Wang P."/>
            <person name="Xu J."/>
            <person name="Bruns T."/>
            <person name="Baldrian P."/>
            <person name="Vilgalys R."/>
            <person name="Henrissat B."/>
            <person name="Grigoriev I.V."/>
            <person name="Hibbett D."/>
            <person name="Nagy L.G."/>
            <person name="Martin F.M."/>
        </authorList>
    </citation>
    <scope>NUCLEOTIDE SEQUENCE</scope>
    <source>
        <strain evidence="1">P2</strain>
    </source>
</reference>
<accession>A0ACB6ZJ70</accession>
<gene>
    <name evidence="1" type="ORF">BDM02DRAFT_3186229</name>
</gene>
<protein>
    <submittedName>
        <fullName evidence="1">Uncharacterized protein</fullName>
    </submittedName>
</protein>
<evidence type="ECO:0000313" key="2">
    <source>
        <dbReference type="Proteomes" id="UP000886501"/>
    </source>
</evidence>
<dbReference type="Proteomes" id="UP000886501">
    <property type="component" value="Unassembled WGS sequence"/>
</dbReference>
<comment type="caution">
    <text evidence="1">The sequence shown here is derived from an EMBL/GenBank/DDBJ whole genome shotgun (WGS) entry which is preliminary data.</text>
</comment>
<keyword evidence="2" id="KW-1185">Reference proteome</keyword>
<evidence type="ECO:0000313" key="1">
    <source>
        <dbReference type="EMBL" id="KAF9649466.1"/>
    </source>
</evidence>
<name>A0ACB6ZJ70_THEGA</name>
<reference evidence="1" key="2">
    <citation type="journal article" date="2020" name="Nat. Commun.">
        <title>Large-scale genome sequencing of mycorrhizal fungi provides insights into the early evolution of symbiotic traits.</title>
        <authorList>
            <person name="Miyauchi S."/>
            <person name="Kiss E."/>
            <person name="Kuo A."/>
            <person name="Drula E."/>
            <person name="Kohler A."/>
            <person name="Sanchez-Garcia M."/>
            <person name="Morin E."/>
            <person name="Andreopoulos B."/>
            <person name="Barry K.W."/>
            <person name="Bonito G."/>
            <person name="Buee M."/>
            <person name="Carver A."/>
            <person name="Chen C."/>
            <person name="Cichocki N."/>
            <person name="Clum A."/>
            <person name="Culley D."/>
            <person name="Crous P.W."/>
            <person name="Fauchery L."/>
            <person name="Girlanda M."/>
            <person name="Hayes R.D."/>
            <person name="Keri Z."/>
            <person name="LaButti K."/>
            <person name="Lipzen A."/>
            <person name="Lombard V."/>
            <person name="Magnuson J."/>
            <person name="Maillard F."/>
            <person name="Murat C."/>
            <person name="Nolan M."/>
            <person name="Ohm R.A."/>
            <person name="Pangilinan J."/>
            <person name="Pereira M.F."/>
            <person name="Perotto S."/>
            <person name="Peter M."/>
            <person name="Pfister S."/>
            <person name="Riley R."/>
            <person name="Sitrit Y."/>
            <person name="Stielow J.B."/>
            <person name="Szollosi G."/>
            <person name="Zifcakova L."/>
            <person name="Stursova M."/>
            <person name="Spatafora J.W."/>
            <person name="Tedersoo L."/>
            <person name="Vaario L.M."/>
            <person name="Yamada A."/>
            <person name="Yan M."/>
            <person name="Wang P."/>
            <person name="Xu J."/>
            <person name="Bruns T."/>
            <person name="Baldrian P."/>
            <person name="Vilgalys R."/>
            <person name="Dunand C."/>
            <person name="Henrissat B."/>
            <person name="Grigoriev I.V."/>
            <person name="Hibbett D."/>
            <person name="Nagy L.G."/>
            <person name="Martin F.M."/>
        </authorList>
    </citation>
    <scope>NUCLEOTIDE SEQUENCE</scope>
    <source>
        <strain evidence="1">P2</strain>
    </source>
</reference>
<dbReference type="EMBL" id="MU117997">
    <property type="protein sequence ID" value="KAF9649466.1"/>
    <property type="molecule type" value="Genomic_DNA"/>
</dbReference>